<sequence>MGQLVIKRVPWWGSHAKQLVIWGPIAAVQASTLAGLGYFYQRLNALEASELPPPAPSVLTSTLQDVKPFRVVRTSRIPLPPPPVMASAPLMPTPVVLNTSTMTAFTRVGQDFSTASASPPQQHVTKRKAVLKPKPIIKTNKAAKPSDDERVAQANRAEVFNKPALSDNSPLFVSQVQPNAAVAEPVAMSEELQRGKPLPVGIVVWVYLGELREQGWHGQRLHLASNSGLPMVGEQYRTQKIHGIYDQPYGNRSMGGFQKGDLVSILEVRHESNAGVWAKVRKVRSVGKPGCVECTQ</sequence>
<proteinExistence type="predicted"/>
<comment type="caution">
    <text evidence="1">The sequence shown here is derived from an EMBL/GenBank/DDBJ whole genome shotgun (WGS) entry which is preliminary data.</text>
</comment>
<accession>A0A1Y1QPR6</accession>
<dbReference type="EMBL" id="MTEJ01000101">
    <property type="protein sequence ID" value="OQX10919.1"/>
    <property type="molecule type" value="Genomic_DNA"/>
</dbReference>
<evidence type="ECO:0000313" key="1">
    <source>
        <dbReference type="EMBL" id="OQX10919.1"/>
    </source>
</evidence>
<protein>
    <submittedName>
        <fullName evidence="1">Uncharacterized protein</fullName>
    </submittedName>
</protein>
<dbReference type="AlphaFoldDB" id="A0A1Y1QPR6"/>
<reference evidence="1 2" key="1">
    <citation type="submission" date="2017-01" db="EMBL/GenBank/DDBJ databases">
        <title>Novel large sulfur bacteria in the metagenomes of groundwater-fed chemosynthetic microbial mats in the Lake Huron basin.</title>
        <authorList>
            <person name="Sharrar A.M."/>
            <person name="Flood B.E."/>
            <person name="Bailey J.V."/>
            <person name="Jones D.S."/>
            <person name="Biddanda B."/>
            <person name="Ruberg S.A."/>
            <person name="Marcus D.N."/>
            <person name="Dick G.J."/>
        </authorList>
    </citation>
    <scope>NUCLEOTIDE SEQUENCE [LARGE SCALE GENOMIC DNA]</scope>
    <source>
        <strain evidence="1">A8</strain>
    </source>
</reference>
<gene>
    <name evidence="1" type="ORF">BWK73_19050</name>
</gene>
<name>A0A1Y1QPR6_9GAMM</name>
<evidence type="ECO:0000313" key="2">
    <source>
        <dbReference type="Proteomes" id="UP000192491"/>
    </source>
</evidence>
<organism evidence="1 2">
    <name type="scientific">Thiothrix lacustris</name>
    <dbReference type="NCBI Taxonomy" id="525917"/>
    <lineage>
        <taxon>Bacteria</taxon>
        <taxon>Pseudomonadati</taxon>
        <taxon>Pseudomonadota</taxon>
        <taxon>Gammaproteobacteria</taxon>
        <taxon>Thiotrichales</taxon>
        <taxon>Thiotrichaceae</taxon>
        <taxon>Thiothrix</taxon>
    </lineage>
</organism>
<dbReference type="Proteomes" id="UP000192491">
    <property type="component" value="Unassembled WGS sequence"/>
</dbReference>